<dbReference type="CDD" id="cd00082">
    <property type="entry name" value="HisKA"/>
    <property type="match status" value="1"/>
</dbReference>
<feature type="domain" description="Response regulatory" evidence="8">
    <location>
        <begin position="921"/>
        <end position="1037"/>
    </location>
</feature>
<evidence type="ECO:0000256" key="2">
    <source>
        <dbReference type="ARBA" id="ARBA00012438"/>
    </source>
</evidence>
<proteinExistence type="predicted"/>
<evidence type="ECO:0000256" key="3">
    <source>
        <dbReference type="ARBA" id="ARBA00022553"/>
    </source>
</evidence>
<dbReference type="Gene3D" id="3.30.450.20">
    <property type="entry name" value="PAS domain"/>
    <property type="match status" value="5"/>
</dbReference>
<gene>
    <name evidence="11" type="ORF">EV669_101114</name>
</gene>
<dbReference type="PANTHER" id="PTHR43304:SF1">
    <property type="entry name" value="PAC DOMAIN-CONTAINING PROTEIN"/>
    <property type="match status" value="1"/>
</dbReference>
<dbReference type="EC" id="2.7.13.3" evidence="2"/>
<keyword evidence="3 6" id="KW-0597">Phosphoprotein</keyword>
<feature type="domain" description="PAC" evidence="10">
    <location>
        <begin position="362"/>
        <end position="415"/>
    </location>
</feature>
<dbReference type="InterPro" id="IPR011006">
    <property type="entry name" value="CheY-like_superfamily"/>
</dbReference>
<dbReference type="Proteomes" id="UP000294801">
    <property type="component" value="Unassembled WGS sequence"/>
</dbReference>
<dbReference type="InterPro" id="IPR003661">
    <property type="entry name" value="HisK_dim/P_dom"/>
</dbReference>
<dbReference type="SMART" id="SM00387">
    <property type="entry name" value="HATPase_c"/>
    <property type="match status" value="1"/>
</dbReference>
<dbReference type="Gene3D" id="2.10.70.100">
    <property type="match status" value="3"/>
</dbReference>
<dbReference type="InterPro" id="IPR035965">
    <property type="entry name" value="PAS-like_dom_sf"/>
</dbReference>
<name>A0ABY2CZY9_GULMO</name>
<evidence type="ECO:0000259" key="10">
    <source>
        <dbReference type="PROSITE" id="PS50113"/>
    </source>
</evidence>
<dbReference type="Pfam" id="PF00072">
    <property type="entry name" value="Response_reg"/>
    <property type="match status" value="1"/>
</dbReference>
<reference evidence="11 12" key="1">
    <citation type="submission" date="2019-03" db="EMBL/GenBank/DDBJ databases">
        <title>Genomic Encyclopedia of Type Strains, Phase IV (KMG-IV): sequencing the most valuable type-strain genomes for metagenomic binning, comparative biology and taxonomic classification.</title>
        <authorList>
            <person name="Goeker M."/>
        </authorList>
    </citation>
    <scope>NUCLEOTIDE SEQUENCE [LARGE SCALE GENOMIC DNA]</scope>
    <source>
        <strain evidence="11 12">DSM 18507</strain>
    </source>
</reference>
<dbReference type="Gene3D" id="1.10.287.130">
    <property type="match status" value="1"/>
</dbReference>
<evidence type="ECO:0000313" key="11">
    <source>
        <dbReference type="EMBL" id="TCW33593.1"/>
    </source>
</evidence>
<dbReference type="NCBIfam" id="TIGR00229">
    <property type="entry name" value="sensory_box"/>
    <property type="match status" value="5"/>
</dbReference>
<dbReference type="InterPro" id="IPR036890">
    <property type="entry name" value="HATPase_C_sf"/>
</dbReference>
<evidence type="ECO:0000256" key="5">
    <source>
        <dbReference type="ARBA" id="ARBA00022777"/>
    </source>
</evidence>
<dbReference type="SMART" id="SM00086">
    <property type="entry name" value="PAC"/>
    <property type="match status" value="5"/>
</dbReference>
<dbReference type="PANTHER" id="PTHR43304">
    <property type="entry name" value="PHYTOCHROME-LIKE PROTEIN CPH1"/>
    <property type="match status" value="1"/>
</dbReference>
<dbReference type="PROSITE" id="PS50109">
    <property type="entry name" value="HIS_KIN"/>
    <property type="match status" value="1"/>
</dbReference>
<dbReference type="InterPro" id="IPR013655">
    <property type="entry name" value="PAS_fold_3"/>
</dbReference>
<evidence type="ECO:0000256" key="1">
    <source>
        <dbReference type="ARBA" id="ARBA00000085"/>
    </source>
</evidence>
<dbReference type="InterPro" id="IPR000014">
    <property type="entry name" value="PAS"/>
</dbReference>
<dbReference type="SUPFAM" id="SSF55785">
    <property type="entry name" value="PYP-like sensor domain (PAS domain)"/>
    <property type="match status" value="5"/>
</dbReference>
<dbReference type="InterPro" id="IPR001789">
    <property type="entry name" value="Sig_transdc_resp-reg_receiver"/>
</dbReference>
<evidence type="ECO:0000259" key="7">
    <source>
        <dbReference type="PROSITE" id="PS50109"/>
    </source>
</evidence>
<keyword evidence="5" id="KW-0418">Kinase</keyword>
<sequence>MFPPQPGEALPVGGDILPDSSGCLKALADTREKLYLLSEALPHCVWVLCKNGELEYINGQTRLLTGCTLEALNAMGWSSIVHPDDLQSLRACMLDAFARNASYEIECRLRTADGSYRWVSNRAVPVLDAHGEASKWVGTSTDIHDRRLAEEARAHTEARLRLAQKAGFTGSFDWNIASGEVGWSDELCAVYGLPAGGFGGKLEDWWPLLHPNDCAQADVAIRQAFVNGDYSAEFRIFRADDGAERWLLARGEVHYDAAGQPVRMIGINVDITERKKAELALDQSRARLKRMLDGSSDGYWEWDVLAEEVFISPRGCEIIGLPPDTPVHHMQRVRALMHPEDRERILQTIEPVLSGRSGTDHYVIEYRYVRPDGESVWVHGHTTVTDRGPDGQATMVCGILSDISQRKQGDQALEESEARFRALADAMPHLVWTAQPDGTVDYYNARYREFAGIGQAREGAWEWAPVVHEEDLEATVAAWQRAVSTGTPYQCEHRVRRADGSYRWYLSLGGPARDEQGRIVKWYGSATDLQAQKAAEAALRASEKRLRLALGVSGLGVFEWNLRTQTGLWENARIVEIFGLTPDAPFLTLDAFFNQYLLPEDRPVLETALANARHSRQLLYATVRIRRGDGMLRWVELAGQFQPDSAGEPVVLLGVLGDITERKETEDTLRENDRRKDEFLATLAHELRNPLSPIRNALQVLRMKTPEDETVRWGQDVIDRQVNHLTRLIDDLLDVSRITRNRIELRKERIALAEVVRSAVESSQPLIDREGHHLEIQLPAAPLYVEGDFVRLTQVVLNLINNAAKYTPPHGQIRVSAEREGSQIVLSVADNGIGLTADDLAHIFDMFYQAEAGRNRAQSGLGIGLTLVRQLVEKHGGQICAQSPGPGLGSCFRITLPALPPDPSESPSANVVLGSGTARRRILVVDDNHDAAESLTMLLELSGHEVEMAHDGAAAVEAVERFGPEVVFMDLGMPVLNGYEAAEQIRRLPLPRQPWLVALTGWGQEEHLRRAREAGFNAHLTKPVEYEQLARLLAEWHPPLPAGTLTTGPGPRLEAASGKGVLLGGHC</sequence>
<evidence type="ECO:0000256" key="6">
    <source>
        <dbReference type="PROSITE-ProRule" id="PRU00169"/>
    </source>
</evidence>
<dbReference type="PRINTS" id="PR00344">
    <property type="entry name" value="BCTRLSENSOR"/>
</dbReference>
<dbReference type="Pfam" id="PF02518">
    <property type="entry name" value="HATPase_c"/>
    <property type="match status" value="1"/>
</dbReference>
<dbReference type="InterPro" id="IPR036097">
    <property type="entry name" value="HisK_dim/P_sf"/>
</dbReference>
<comment type="caution">
    <text evidence="11">The sequence shown here is derived from an EMBL/GenBank/DDBJ whole genome shotgun (WGS) entry which is preliminary data.</text>
</comment>
<dbReference type="CDD" id="cd17580">
    <property type="entry name" value="REC_2_DhkD-like"/>
    <property type="match status" value="1"/>
</dbReference>
<dbReference type="InterPro" id="IPR004358">
    <property type="entry name" value="Sig_transdc_His_kin-like_C"/>
</dbReference>
<dbReference type="InterPro" id="IPR003594">
    <property type="entry name" value="HATPase_dom"/>
</dbReference>
<dbReference type="CDD" id="cd00075">
    <property type="entry name" value="HATPase"/>
    <property type="match status" value="1"/>
</dbReference>
<dbReference type="Gene3D" id="3.30.565.10">
    <property type="entry name" value="Histidine kinase-like ATPase, C-terminal domain"/>
    <property type="match status" value="1"/>
</dbReference>
<dbReference type="SUPFAM" id="SSF55874">
    <property type="entry name" value="ATPase domain of HSP90 chaperone/DNA topoisomerase II/histidine kinase"/>
    <property type="match status" value="1"/>
</dbReference>
<comment type="catalytic activity">
    <reaction evidence="1">
        <text>ATP + protein L-histidine = ADP + protein N-phospho-L-histidine.</text>
        <dbReference type="EC" id="2.7.13.3"/>
    </reaction>
</comment>
<evidence type="ECO:0000259" key="8">
    <source>
        <dbReference type="PROSITE" id="PS50110"/>
    </source>
</evidence>
<accession>A0ABY2CZY9</accession>
<evidence type="ECO:0000313" key="12">
    <source>
        <dbReference type="Proteomes" id="UP000294801"/>
    </source>
</evidence>
<feature type="domain" description="PAC" evidence="10">
    <location>
        <begin position="619"/>
        <end position="671"/>
    </location>
</feature>
<dbReference type="CDD" id="cd00130">
    <property type="entry name" value="PAS"/>
    <property type="match status" value="5"/>
</dbReference>
<feature type="domain" description="PAC" evidence="10">
    <location>
        <begin position="103"/>
        <end position="155"/>
    </location>
</feature>
<feature type="domain" description="PAC" evidence="10">
    <location>
        <begin position="230"/>
        <end position="283"/>
    </location>
</feature>
<dbReference type="InterPro" id="IPR005467">
    <property type="entry name" value="His_kinase_dom"/>
</dbReference>
<dbReference type="SUPFAM" id="SSF52172">
    <property type="entry name" value="CheY-like"/>
    <property type="match status" value="1"/>
</dbReference>
<feature type="domain" description="PAC" evidence="10">
    <location>
        <begin position="489"/>
        <end position="541"/>
    </location>
</feature>
<dbReference type="Pfam" id="PF08447">
    <property type="entry name" value="PAS_3"/>
    <property type="match status" value="5"/>
</dbReference>
<dbReference type="Gene3D" id="3.40.50.2300">
    <property type="match status" value="1"/>
</dbReference>
<dbReference type="SUPFAM" id="SSF47384">
    <property type="entry name" value="Homodimeric domain of signal transducing histidine kinase"/>
    <property type="match status" value="1"/>
</dbReference>
<evidence type="ECO:0000259" key="9">
    <source>
        <dbReference type="PROSITE" id="PS50112"/>
    </source>
</evidence>
<evidence type="ECO:0000256" key="4">
    <source>
        <dbReference type="ARBA" id="ARBA00022679"/>
    </source>
</evidence>
<organism evidence="11 12">
    <name type="scientific">Gulbenkiania mobilis</name>
    <dbReference type="NCBI Taxonomy" id="397457"/>
    <lineage>
        <taxon>Bacteria</taxon>
        <taxon>Pseudomonadati</taxon>
        <taxon>Pseudomonadota</taxon>
        <taxon>Betaproteobacteria</taxon>
        <taxon>Neisseriales</taxon>
        <taxon>Chromobacteriaceae</taxon>
        <taxon>Gulbenkiania</taxon>
    </lineage>
</organism>
<keyword evidence="12" id="KW-1185">Reference proteome</keyword>
<feature type="modified residue" description="4-aspartylphosphate" evidence="6">
    <location>
        <position position="970"/>
    </location>
</feature>
<dbReference type="SMART" id="SM00388">
    <property type="entry name" value="HisKA"/>
    <property type="match status" value="1"/>
</dbReference>
<keyword evidence="4" id="KW-0808">Transferase</keyword>
<dbReference type="PROSITE" id="PS50112">
    <property type="entry name" value="PAS"/>
    <property type="match status" value="3"/>
</dbReference>
<feature type="domain" description="PAS" evidence="9">
    <location>
        <begin position="30"/>
        <end position="100"/>
    </location>
</feature>
<dbReference type="RefSeq" id="WP_132097617.1">
    <property type="nucleotide sequence ID" value="NZ_SMDA01000001.1"/>
</dbReference>
<dbReference type="InterPro" id="IPR052162">
    <property type="entry name" value="Sensor_kinase/Photoreceptor"/>
</dbReference>
<dbReference type="SMART" id="SM00091">
    <property type="entry name" value="PAS"/>
    <property type="match status" value="5"/>
</dbReference>
<feature type="domain" description="PAS" evidence="9">
    <location>
        <begin position="284"/>
        <end position="356"/>
    </location>
</feature>
<protein>
    <recommendedName>
        <fullName evidence="2">histidine kinase</fullName>
        <ecNumber evidence="2">2.7.13.3</ecNumber>
    </recommendedName>
</protein>
<feature type="domain" description="PAS" evidence="9">
    <location>
        <begin position="416"/>
        <end position="486"/>
    </location>
</feature>
<dbReference type="Pfam" id="PF00512">
    <property type="entry name" value="HisKA"/>
    <property type="match status" value="1"/>
</dbReference>
<dbReference type="PROSITE" id="PS50113">
    <property type="entry name" value="PAC"/>
    <property type="match status" value="5"/>
</dbReference>
<dbReference type="InterPro" id="IPR001610">
    <property type="entry name" value="PAC"/>
</dbReference>
<dbReference type="SMART" id="SM00448">
    <property type="entry name" value="REC"/>
    <property type="match status" value="1"/>
</dbReference>
<dbReference type="InterPro" id="IPR000700">
    <property type="entry name" value="PAS-assoc_C"/>
</dbReference>
<dbReference type="EMBL" id="SMDA01000001">
    <property type="protein sequence ID" value="TCW33593.1"/>
    <property type="molecule type" value="Genomic_DNA"/>
</dbReference>
<dbReference type="PROSITE" id="PS50110">
    <property type="entry name" value="RESPONSE_REGULATORY"/>
    <property type="match status" value="1"/>
</dbReference>
<feature type="domain" description="Histidine kinase" evidence="7">
    <location>
        <begin position="682"/>
        <end position="900"/>
    </location>
</feature>